<keyword evidence="1" id="KW-1133">Transmembrane helix</keyword>
<dbReference type="AlphaFoldDB" id="A0A9D2G484"/>
<dbReference type="InterPro" id="IPR026906">
    <property type="entry name" value="LRR_5"/>
</dbReference>
<feature type="transmembrane region" description="Helical" evidence="1">
    <location>
        <begin position="24"/>
        <end position="46"/>
    </location>
</feature>
<dbReference type="InterPro" id="IPR032675">
    <property type="entry name" value="LRR_dom_sf"/>
</dbReference>
<comment type="caution">
    <text evidence="2">The sequence shown here is derived from an EMBL/GenBank/DDBJ whole genome shotgun (WGS) entry which is preliminary data.</text>
</comment>
<name>A0A9D2G484_9FIRM</name>
<evidence type="ECO:0000313" key="2">
    <source>
        <dbReference type="EMBL" id="HIZ72122.1"/>
    </source>
</evidence>
<reference evidence="2" key="1">
    <citation type="journal article" date="2021" name="PeerJ">
        <title>Extensive microbial diversity within the chicken gut microbiome revealed by metagenomics and culture.</title>
        <authorList>
            <person name="Gilroy R."/>
            <person name="Ravi A."/>
            <person name="Getino M."/>
            <person name="Pursley I."/>
            <person name="Horton D.L."/>
            <person name="Alikhan N.F."/>
            <person name="Baker D."/>
            <person name="Gharbi K."/>
            <person name="Hall N."/>
            <person name="Watson M."/>
            <person name="Adriaenssens E.M."/>
            <person name="Foster-Nyarko E."/>
            <person name="Jarju S."/>
            <person name="Secka A."/>
            <person name="Antonio M."/>
            <person name="Oren A."/>
            <person name="Chaudhuri R.R."/>
            <person name="La Ragione R."/>
            <person name="Hildebrand F."/>
            <person name="Pallen M.J."/>
        </authorList>
    </citation>
    <scope>NUCLEOTIDE SEQUENCE</scope>
    <source>
        <strain evidence="2">ChiW7-2402</strain>
    </source>
</reference>
<sequence>MAEEEKVPQGDSSSEETQKNKKKVIIGVSIVVALIIIFIIVLLLLLGSCTHRHTMIYHPAVEPTCDTPGSVQYWHCDECGNDYLDEKGHERIDDVTIDILPHIPVVDQGIPADCENDGLTEGSHCATCGEVIVAQEVIPALGHETKTFTRVSNPTCTQTGLETSVCTRCGETIERVIPATGHTEEVIPGTPATCTETGLSDGVRCSECDAVLVEQEEISAKGHTYGETVVIEEASCLSDGKQESVCVDCGETVTEKIPALGHDPVSVPGVEPTCETPGRTGRVVCDRCGYPIEEGEILPPLGHEIEGDECINCGKEACMDLEFEISLDESYYILVGLGDCSDTHILVPDVYDDGENREHPVKSIEIEAFSSKKNGVAKAEQIVTISFPDSIEDIGNDAFRGCSNLVSVTFGRGVWMIGSNAFGGCDSLTAVQFRGDTSDWRVRTTLTDTVGTSIDPAVLSSPSRAAELFTETYASYIWWLGTSGYSRFRL</sequence>
<evidence type="ECO:0000313" key="3">
    <source>
        <dbReference type="Proteomes" id="UP000824102"/>
    </source>
</evidence>
<dbReference type="Proteomes" id="UP000824102">
    <property type="component" value="Unassembled WGS sequence"/>
</dbReference>
<protein>
    <submittedName>
        <fullName evidence="2">Leucine-rich repeat domain-containing protein</fullName>
    </submittedName>
</protein>
<accession>A0A9D2G484</accession>
<reference evidence="2" key="2">
    <citation type="submission" date="2021-04" db="EMBL/GenBank/DDBJ databases">
        <authorList>
            <person name="Gilroy R."/>
        </authorList>
    </citation>
    <scope>NUCLEOTIDE SEQUENCE</scope>
    <source>
        <strain evidence="2">ChiW7-2402</strain>
    </source>
</reference>
<gene>
    <name evidence="2" type="ORF">H9964_00915</name>
</gene>
<dbReference type="Pfam" id="PF13306">
    <property type="entry name" value="LRR_5"/>
    <property type="match status" value="1"/>
</dbReference>
<keyword evidence="1" id="KW-0812">Transmembrane</keyword>
<evidence type="ECO:0000256" key="1">
    <source>
        <dbReference type="SAM" id="Phobius"/>
    </source>
</evidence>
<organism evidence="2 3">
    <name type="scientific">Candidatus Gallimonas intestinavium</name>
    <dbReference type="NCBI Taxonomy" id="2838603"/>
    <lineage>
        <taxon>Bacteria</taxon>
        <taxon>Bacillati</taxon>
        <taxon>Bacillota</taxon>
        <taxon>Clostridia</taxon>
        <taxon>Candidatus Gallimonas</taxon>
    </lineage>
</organism>
<proteinExistence type="predicted"/>
<dbReference type="Gene3D" id="3.80.10.10">
    <property type="entry name" value="Ribonuclease Inhibitor"/>
    <property type="match status" value="1"/>
</dbReference>
<dbReference type="EMBL" id="DXBB01000017">
    <property type="protein sequence ID" value="HIZ72122.1"/>
    <property type="molecule type" value="Genomic_DNA"/>
</dbReference>
<keyword evidence="1" id="KW-0472">Membrane</keyword>